<keyword evidence="2" id="KW-0731">Sigma factor</keyword>
<dbReference type="PANTHER" id="PTHR30385:SF7">
    <property type="entry name" value="RNA POLYMERASE SIGMA FACTOR FLIA"/>
    <property type="match status" value="1"/>
</dbReference>
<name>A0A1B7KMH5_PARTM</name>
<keyword evidence="3" id="KW-0238">DNA-binding</keyword>
<evidence type="ECO:0000313" key="6">
    <source>
        <dbReference type="EMBL" id="OAT71278.1"/>
    </source>
</evidence>
<proteinExistence type="predicted"/>
<feature type="domain" description="RNA polymerase sigma-70 region 4" evidence="5">
    <location>
        <begin position="147"/>
        <end position="195"/>
    </location>
</feature>
<keyword evidence="4" id="KW-0804">Transcription</keyword>
<dbReference type="NCBIfam" id="TIGR02937">
    <property type="entry name" value="sigma70-ECF"/>
    <property type="match status" value="1"/>
</dbReference>
<accession>A0A1B7KMH5</accession>
<protein>
    <recommendedName>
        <fullName evidence="5">RNA polymerase sigma-70 region 4 domain-containing protein</fullName>
    </recommendedName>
</protein>
<sequence>MNLDRFDEACIQDVEKFKKENKAFLENTIIKSFLNDEKNEKLLLEVICYPTKENKELLDNEFKKFYSGIRFTSFISSTLYFNAINFDKQYRKVLNRYILTLDKPMKDEEDTSFKDMIADSQTEIQVEHIIKSDDITDYIEDPVLYEAILTLSDKQREVINLAYVKGLTDTEIGKLLNKSQQAISKMHKKALENIYKFIKEKEEGTRK</sequence>
<evidence type="ECO:0000313" key="7">
    <source>
        <dbReference type="Proteomes" id="UP000078290"/>
    </source>
</evidence>
<dbReference type="CDD" id="cd06171">
    <property type="entry name" value="Sigma70_r4"/>
    <property type="match status" value="1"/>
</dbReference>
<evidence type="ECO:0000256" key="2">
    <source>
        <dbReference type="ARBA" id="ARBA00023082"/>
    </source>
</evidence>
<dbReference type="Gene3D" id="1.20.140.160">
    <property type="match status" value="1"/>
</dbReference>
<dbReference type="PANTHER" id="PTHR30385">
    <property type="entry name" value="SIGMA FACTOR F FLAGELLAR"/>
    <property type="match status" value="1"/>
</dbReference>
<evidence type="ECO:0000259" key="5">
    <source>
        <dbReference type="Pfam" id="PF04545"/>
    </source>
</evidence>
<dbReference type="AlphaFoldDB" id="A0A1B7KMH5"/>
<reference evidence="7" key="1">
    <citation type="submission" date="2016-05" db="EMBL/GenBank/DDBJ databases">
        <authorList>
            <person name="Wang W."/>
            <person name="Zhu L."/>
        </authorList>
    </citation>
    <scope>NUCLEOTIDE SEQUENCE [LARGE SCALE GENOMIC DNA]</scope>
    <source>
        <strain evidence="7">W-2</strain>
    </source>
</reference>
<dbReference type="SUPFAM" id="SSF88659">
    <property type="entry name" value="Sigma3 and sigma4 domains of RNA polymerase sigma factors"/>
    <property type="match status" value="1"/>
</dbReference>
<evidence type="ECO:0000256" key="1">
    <source>
        <dbReference type="ARBA" id="ARBA00023015"/>
    </source>
</evidence>
<dbReference type="GO" id="GO:0006352">
    <property type="term" value="P:DNA-templated transcription initiation"/>
    <property type="evidence" value="ECO:0007669"/>
    <property type="project" value="InterPro"/>
</dbReference>
<dbReference type="GO" id="GO:0016987">
    <property type="term" value="F:sigma factor activity"/>
    <property type="evidence" value="ECO:0007669"/>
    <property type="project" value="UniProtKB-KW"/>
</dbReference>
<comment type="caution">
    <text evidence="6">The sequence shown here is derived from an EMBL/GenBank/DDBJ whole genome shotgun (WGS) entry which is preliminary data.</text>
</comment>
<dbReference type="EMBL" id="LXMA01000044">
    <property type="protein sequence ID" value="OAT71278.1"/>
    <property type="molecule type" value="Genomic_DNA"/>
</dbReference>
<dbReference type="RefSeq" id="WP_064553788.1">
    <property type="nucleotide sequence ID" value="NZ_LXMA01000044.1"/>
</dbReference>
<organism evidence="6 7">
    <name type="scientific">Parageobacillus thermoglucosidasius</name>
    <name type="common">Geobacillus thermoglucosidasius</name>
    <dbReference type="NCBI Taxonomy" id="1426"/>
    <lineage>
        <taxon>Bacteria</taxon>
        <taxon>Bacillati</taxon>
        <taxon>Bacillota</taxon>
        <taxon>Bacilli</taxon>
        <taxon>Bacillales</taxon>
        <taxon>Anoxybacillaceae</taxon>
        <taxon>Parageobacillus</taxon>
    </lineage>
</organism>
<dbReference type="InterPro" id="IPR013324">
    <property type="entry name" value="RNA_pol_sigma_r3/r4-like"/>
</dbReference>
<dbReference type="GO" id="GO:0003677">
    <property type="term" value="F:DNA binding"/>
    <property type="evidence" value="ECO:0007669"/>
    <property type="project" value="UniProtKB-KW"/>
</dbReference>
<dbReference type="Pfam" id="PF04545">
    <property type="entry name" value="Sigma70_r4"/>
    <property type="match status" value="1"/>
</dbReference>
<dbReference type="InterPro" id="IPR007630">
    <property type="entry name" value="RNA_pol_sigma70_r4"/>
</dbReference>
<dbReference type="OrthoDB" id="2942336at2"/>
<evidence type="ECO:0000256" key="4">
    <source>
        <dbReference type="ARBA" id="ARBA00023163"/>
    </source>
</evidence>
<dbReference type="Proteomes" id="UP000078290">
    <property type="component" value="Unassembled WGS sequence"/>
</dbReference>
<evidence type="ECO:0000256" key="3">
    <source>
        <dbReference type="ARBA" id="ARBA00023125"/>
    </source>
</evidence>
<keyword evidence="1" id="KW-0805">Transcription regulation</keyword>
<dbReference type="InterPro" id="IPR014284">
    <property type="entry name" value="RNA_pol_sigma-70_dom"/>
</dbReference>
<gene>
    <name evidence="6" type="ORF">A7K69_15985</name>
</gene>